<accession>A0A327QNY3</accession>
<comment type="caution">
    <text evidence="9">The sequence shown here is derived from an EMBL/GenBank/DDBJ whole genome shotgun (WGS) entry which is preliminary data.</text>
</comment>
<dbReference type="InterPro" id="IPR039425">
    <property type="entry name" value="RNA_pol_sigma-70-like"/>
</dbReference>
<dbReference type="RefSeq" id="WP_111597997.1">
    <property type="nucleotide sequence ID" value="NZ_QLLL01000004.1"/>
</dbReference>
<name>A0A327QNY3_9BACT</name>
<protein>
    <recommendedName>
        <fullName evidence="6">RNA polymerase sigma factor</fullName>
    </recommendedName>
</protein>
<dbReference type="InterPro" id="IPR007627">
    <property type="entry name" value="RNA_pol_sigma70_r2"/>
</dbReference>
<keyword evidence="3 6" id="KW-0731">Sigma factor</keyword>
<dbReference type="Pfam" id="PF08281">
    <property type="entry name" value="Sigma70_r4_2"/>
    <property type="match status" value="1"/>
</dbReference>
<evidence type="ECO:0000256" key="4">
    <source>
        <dbReference type="ARBA" id="ARBA00023125"/>
    </source>
</evidence>
<evidence type="ECO:0000256" key="3">
    <source>
        <dbReference type="ARBA" id="ARBA00023082"/>
    </source>
</evidence>
<proteinExistence type="inferred from homology"/>
<dbReference type="Gene3D" id="1.10.10.10">
    <property type="entry name" value="Winged helix-like DNA-binding domain superfamily/Winged helix DNA-binding domain"/>
    <property type="match status" value="1"/>
</dbReference>
<evidence type="ECO:0000259" key="8">
    <source>
        <dbReference type="Pfam" id="PF08281"/>
    </source>
</evidence>
<gene>
    <name evidence="9" type="ORF">LX64_02562</name>
</gene>
<evidence type="ECO:0000313" key="10">
    <source>
        <dbReference type="Proteomes" id="UP000249547"/>
    </source>
</evidence>
<comment type="similarity">
    <text evidence="1 6">Belongs to the sigma-70 factor family. ECF subfamily.</text>
</comment>
<evidence type="ECO:0000256" key="1">
    <source>
        <dbReference type="ARBA" id="ARBA00010641"/>
    </source>
</evidence>
<dbReference type="PANTHER" id="PTHR43133:SF51">
    <property type="entry name" value="RNA POLYMERASE SIGMA FACTOR"/>
    <property type="match status" value="1"/>
</dbReference>
<dbReference type="InterPro" id="IPR000838">
    <property type="entry name" value="RNA_pol_sigma70_ECF_CS"/>
</dbReference>
<keyword evidence="4 6" id="KW-0238">DNA-binding</keyword>
<dbReference type="InterPro" id="IPR013249">
    <property type="entry name" value="RNA_pol_sigma70_r4_t2"/>
</dbReference>
<dbReference type="InterPro" id="IPR014284">
    <property type="entry name" value="RNA_pol_sigma-70_dom"/>
</dbReference>
<dbReference type="InterPro" id="IPR013324">
    <property type="entry name" value="RNA_pol_sigma_r3/r4-like"/>
</dbReference>
<dbReference type="NCBIfam" id="TIGR02937">
    <property type="entry name" value="sigma70-ECF"/>
    <property type="match status" value="1"/>
</dbReference>
<evidence type="ECO:0000313" key="9">
    <source>
        <dbReference type="EMBL" id="RAJ05404.1"/>
    </source>
</evidence>
<dbReference type="Proteomes" id="UP000249547">
    <property type="component" value="Unassembled WGS sequence"/>
</dbReference>
<dbReference type="SUPFAM" id="SSF88946">
    <property type="entry name" value="Sigma2 domain of RNA polymerase sigma factors"/>
    <property type="match status" value="1"/>
</dbReference>
<dbReference type="AlphaFoldDB" id="A0A327QNY3"/>
<dbReference type="GO" id="GO:0016987">
    <property type="term" value="F:sigma factor activity"/>
    <property type="evidence" value="ECO:0007669"/>
    <property type="project" value="UniProtKB-KW"/>
</dbReference>
<feature type="domain" description="RNA polymerase sigma factor 70 region 4 type 2" evidence="8">
    <location>
        <begin position="126"/>
        <end position="177"/>
    </location>
</feature>
<dbReference type="PROSITE" id="PS01063">
    <property type="entry name" value="SIGMA70_ECF"/>
    <property type="match status" value="1"/>
</dbReference>
<keyword evidence="5 6" id="KW-0804">Transcription</keyword>
<dbReference type="OrthoDB" id="9780326at2"/>
<sequence length="193" mass="21895">MQHRKFHTNEDELLAQAKMGNQVAIKALVTTYSELALTLAMNVVSSREDAEEIVQDAFLKAFGALQDFKQSSKFSTWLYSIVYRTALNALEGKKRIQSDVLDPGAYEIPGELESWDTIRATERKAYVQQALSRLGAEDRLVVQLFYMADKTIPEICTITGFKKSAVKMRLLRSRQQLATTFQLILPNETKDLL</sequence>
<dbReference type="GO" id="GO:0003677">
    <property type="term" value="F:DNA binding"/>
    <property type="evidence" value="ECO:0007669"/>
    <property type="project" value="UniProtKB-KW"/>
</dbReference>
<keyword evidence="2 6" id="KW-0805">Transcription regulation</keyword>
<dbReference type="InterPro" id="IPR013325">
    <property type="entry name" value="RNA_pol_sigma_r2"/>
</dbReference>
<evidence type="ECO:0000256" key="2">
    <source>
        <dbReference type="ARBA" id="ARBA00023015"/>
    </source>
</evidence>
<dbReference type="InterPro" id="IPR036388">
    <property type="entry name" value="WH-like_DNA-bd_sf"/>
</dbReference>
<dbReference type="SUPFAM" id="SSF88659">
    <property type="entry name" value="Sigma3 and sigma4 domains of RNA polymerase sigma factors"/>
    <property type="match status" value="1"/>
</dbReference>
<evidence type="ECO:0000256" key="6">
    <source>
        <dbReference type="RuleBase" id="RU000716"/>
    </source>
</evidence>
<dbReference type="Pfam" id="PF04542">
    <property type="entry name" value="Sigma70_r2"/>
    <property type="match status" value="1"/>
</dbReference>
<dbReference type="PANTHER" id="PTHR43133">
    <property type="entry name" value="RNA POLYMERASE ECF-TYPE SIGMA FACTO"/>
    <property type="match status" value="1"/>
</dbReference>
<keyword evidence="10" id="KW-1185">Reference proteome</keyword>
<evidence type="ECO:0000256" key="5">
    <source>
        <dbReference type="ARBA" id="ARBA00023163"/>
    </source>
</evidence>
<dbReference type="GO" id="GO:0006352">
    <property type="term" value="P:DNA-templated transcription initiation"/>
    <property type="evidence" value="ECO:0007669"/>
    <property type="project" value="InterPro"/>
</dbReference>
<dbReference type="Gene3D" id="1.10.1740.10">
    <property type="match status" value="1"/>
</dbReference>
<reference evidence="9 10" key="1">
    <citation type="submission" date="2018-06" db="EMBL/GenBank/DDBJ databases">
        <title>Genomic Encyclopedia of Archaeal and Bacterial Type Strains, Phase II (KMG-II): from individual species to whole genera.</title>
        <authorList>
            <person name="Goeker M."/>
        </authorList>
    </citation>
    <scope>NUCLEOTIDE SEQUENCE [LARGE SCALE GENOMIC DNA]</scope>
    <source>
        <strain evidence="9 10">DSM 23857</strain>
    </source>
</reference>
<evidence type="ECO:0000259" key="7">
    <source>
        <dbReference type="Pfam" id="PF04542"/>
    </source>
</evidence>
<organism evidence="9 10">
    <name type="scientific">Chitinophaga skermanii</name>
    <dbReference type="NCBI Taxonomy" id="331697"/>
    <lineage>
        <taxon>Bacteria</taxon>
        <taxon>Pseudomonadati</taxon>
        <taxon>Bacteroidota</taxon>
        <taxon>Chitinophagia</taxon>
        <taxon>Chitinophagales</taxon>
        <taxon>Chitinophagaceae</taxon>
        <taxon>Chitinophaga</taxon>
    </lineage>
</organism>
<dbReference type="EMBL" id="QLLL01000004">
    <property type="protein sequence ID" value="RAJ05404.1"/>
    <property type="molecule type" value="Genomic_DNA"/>
</dbReference>
<feature type="domain" description="RNA polymerase sigma-70 region 2" evidence="7">
    <location>
        <begin position="28"/>
        <end position="95"/>
    </location>
</feature>